<dbReference type="Proteomes" id="UP001180020">
    <property type="component" value="Unassembled WGS sequence"/>
</dbReference>
<feature type="region of interest" description="Disordered" evidence="1">
    <location>
        <begin position="39"/>
        <end position="65"/>
    </location>
</feature>
<name>A0AAV9DX44_ACOCL</name>
<protein>
    <submittedName>
        <fullName evidence="2">Uncharacterized protein</fullName>
    </submittedName>
</protein>
<comment type="caution">
    <text evidence="2">The sequence shown here is derived from an EMBL/GenBank/DDBJ whole genome shotgun (WGS) entry which is preliminary data.</text>
</comment>
<accession>A0AAV9DX44</accession>
<organism evidence="2 3">
    <name type="scientific">Acorus calamus</name>
    <name type="common">Sweet flag</name>
    <dbReference type="NCBI Taxonomy" id="4465"/>
    <lineage>
        <taxon>Eukaryota</taxon>
        <taxon>Viridiplantae</taxon>
        <taxon>Streptophyta</taxon>
        <taxon>Embryophyta</taxon>
        <taxon>Tracheophyta</taxon>
        <taxon>Spermatophyta</taxon>
        <taxon>Magnoliopsida</taxon>
        <taxon>Liliopsida</taxon>
        <taxon>Acoraceae</taxon>
        <taxon>Acorus</taxon>
    </lineage>
</organism>
<reference evidence="2" key="2">
    <citation type="submission" date="2023-06" db="EMBL/GenBank/DDBJ databases">
        <authorList>
            <person name="Ma L."/>
            <person name="Liu K.-W."/>
            <person name="Li Z."/>
            <person name="Hsiao Y.-Y."/>
            <person name="Qi Y."/>
            <person name="Fu T."/>
            <person name="Tang G."/>
            <person name="Zhang D."/>
            <person name="Sun W.-H."/>
            <person name="Liu D.-K."/>
            <person name="Li Y."/>
            <person name="Chen G.-Z."/>
            <person name="Liu X.-D."/>
            <person name="Liao X.-Y."/>
            <person name="Jiang Y.-T."/>
            <person name="Yu X."/>
            <person name="Hao Y."/>
            <person name="Huang J."/>
            <person name="Zhao X.-W."/>
            <person name="Ke S."/>
            <person name="Chen Y.-Y."/>
            <person name="Wu W.-L."/>
            <person name="Hsu J.-L."/>
            <person name="Lin Y.-F."/>
            <person name="Huang M.-D."/>
            <person name="Li C.-Y."/>
            <person name="Huang L."/>
            <person name="Wang Z.-W."/>
            <person name="Zhao X."/>
            <person name="Zhong W.-Y."/>
            <person name="Peng D.-H."/>
            <person name="Ahmad S."/>
            <person name="Lan S."/>
            <person name="Zhang J.-S."/>
            <person name="Tsai W.-C."/>
            <person name="Van De Peer Y."/>
            <person name="Liu Z.-J."/>
        </authorList>
    </citation>
    <scope>NUCLEOTIDE SEQUENCE</scope>
    <source>
        <strain evidence="2">CP</strain>
        <tissue evidence="2">Leaves</tissue>
    </source>
</reference>
<keyword evidence="3" id="KW-1185">Reference proteome</keyword>
<sequence>MSHTLGSRAAEGDGADDVDDDAFNMLWFDLEEREVLVADSGNGEHRVGEASGSRGGTPHRRSSTDFGIVSIEDRCGGTLSRRIRRLRLVRDVTVDLSNTRGFFFEGGRSENGGPTTGRKVLKTVGDVGVVGVSKEAEGEVGVLEARWARAS</sequence>
<proteinExistence type="predicted"/>
<dbReference type="EMBL" id="JAUJYO010000011">
    <property type="protein sequence ID" value="KAK1304748.1"/>
    <property type="molecule type" value="Genomic_DNA"/>
</dbReference>
<dbReference type="AlphaFoldDB" id="A0AAV9DX44"/>
<evidence type="ECO:0000313" key="3">
    <source>
        <dbReference type="Proteomes" id="UP001180020"/>
    </source>
</evidence>
<evidence type="ECO:0000256" key="1">
    <source>
        <dbReference type="SAM" id="MobiDB-lite"/>
    </source>
</evidence>
<gene>
    <name evidence="2" type="ORF">QJS10_CPB11g01502</name>
</gene>
<evidence type="ECO:0000313" key="2">
    <source>
        <dbReference type="EMBL" id="KAK1304748.1"/>
    </source>
</evidence>
<reference evidence="2" key="1">
    <citation type="journal article" date="2023" name="Nat. Commun.">
        <title>Diploid and tetraploid genomes of Acorus and the evolution of monocots.</title>
        <authorList>
            <person name="Ma L."/>
            <person name="Liu K.W."/>
            <person name="Li Z."/>
            <person name="Hsiao Y.Y."/>
            <person name="Qi Y."/>
            <person name="Fu T."/>
            <person name="Tang G.D."/>
            <person name="Zhang D."/>
            <person name="Sun W.H."/>
            <person name="Liu D.K."/>
            <person name="Li Y."/>
            <person name="Chen G.Z."/>
            <person name="Liu X.D."/>
            <person name="Liao X.Y."/>
            <person name="Jiang Y.T."/>
            <person name="Yu X."/>
            <person name="Hao Y."/>
            <person name="Huang J."/>
            <person name="Zhao X.W."/>
            <person name="Ke S."/>
            <person name="Chen Y.Y."/>
            <person name="Wu W.L."/>
            <person name="Hsu J.L."/>
            <person name="Lin Y.F."/>
            <person name="Huang M.D."/>
            <person name="Li C.Y."/>
            <person name="Huang L."/>
            <person name="Wang Z.W."/>
            <person name="Zhao X."/>
            <person name="Zhong W.Y."/>
            <person name="Peng D.H."/>
            <person name="Ahmad S."/>
            <person name="Lan S."/>
            <person name="Zhang J.S."/>
            <person name="Tsai W.C."/>
            <person name="Van de Peer Y."/>
            <person name="Liu Z.J."/>
        </authorList>
    </citation>
    <scope>NUCLEOTIDE SEQUENCE</scope>
    <source>
        <strain evidence="2">CP</strain>
    </source>
</reference>